<organism evidence="2 3">
    <name type="scientific">Trypanosoma rangeli</name>
    <dbReference type="NCBI Taxonomy" id="5698"/>
    <lineage>
        <taxon>Eukaryota</taxon>
        <taxon>Discoba</taxon>
        <taxon>Euglenozoa</taxon>
        <taxon>Kinetoplastea</taxon>
        <taxon>Metakinetoplastina</taxon>
        <taxon>Trypanosomatida</taxon>
        <taxon>Trypanosomatidae</taxon>
        <taxon>Trypanosoma</taxon>
        <taxon>Herpetosoma</taxon>
    </lineage>
</organism>
<dbReference type="InterPro" id="IPR032675">
    <property type="entry name" value="LRR_dom_sf"/>
</dbReference>
<feature type="compositionally biased region" description="Acidic residues" evidence="1">
    <location>
        <begin position="181"/>
        <end position="195"/>
    </location>
</feature>
<dbReference type="RefSeq" id="XP_029237795.1">
    <property type="nucleotide sequence ID" value="XM_029382326.1"/>
</dbReference>
<dbReference type="Proteomes" id="UP000283634">
    <property type="component" value="Unassembled WGS sequence"/>
</dbReference>
<evidence type="ECO:0000313" key="2">
    <source>
        <dbReference type="EMBL" id="RNF03921.1"/>
    </source>
</evidence>
<dbReference type="OrthoDB" id="265236at2759"/>
<accession>A0A422NEN8</accession>
<evidence type="ECO:0000256" key="1">
    <source>
        <dbReference type="SAM" id="MobiDB-lite"/>
    </source>
</evidence>
<protein>
    <submittedName>
        <fullName evidence="2">Uncharacterized protein</fullName>
    </submittedName>
</protein>
<dbReference type="AlphaFoldDB" id="A0A422NEN8"/>
<dbReference type="OMA" id="TQCNIHG"/>
<gene>
    <name evidence="2" type="ORF">TraAM80_05447</name>
</gene>
<name>A0A422NEN8_TRYRA</name>
<dbReference type="GeneID" id="40329380"/>
<dbReference type="Gene3D" id="3.80.10.10">
    <property type="entry name" value="Ribonuclease Inhibitor"/>
    <property type="match status" value="1"/>
</dbReference>
<evidence type="ECO:0000313" key="3">
    <source>
        <dbReference type="Proteomes" id="UP000283634"/>
    </source>
</evidence>
<proteinExistence type="predicted"/>
<dbReference type="EMBL" id="MKGL01000179">
    <property type="protein sequence ID" value="RNF03921.1"/>
    <property type="molecule type" value="Genomic_DNA"/>
</dbReference>
<comment type="caution">
    <text evidence="2">The sequence shown here is derived from an EMBL/GenBank/DDBJ whole genome shotgun (WGS) entry which is preliminary data.</text>
</comment>
<feature type="region of interest" description="Disordered" evidence="1">
    <location>
        <begin position="177"/>
        <end position="217"/>
    </location>
</feature>
<dbReference type="SUPFAM" id="SSF52047">
    <property type="entry name" value="RNI-like"/>
    <property type="match status" value="1"/>
</dbReference>
<reference evidence="2 3" key="1">
    <citation type="journal article" date="2018" name="BMC Genomics">
        <title>Genomic comparison of Trypanosoma conorhini and Trypanosoma rangeli to Trypanosoma cruzi strains of high and low virulence.</title>
        <authorList>
            <person name="Bradwell K.R."/>
            <person name="Koparde V.N."/>
            <person name="Matveyev A.V."/>
            <person name="Serrano M.G."/>
            <person name="Alves J.M."/>
            <person name="Parikh H."/>
            <person name="Huang B."/>
            <person name="Lee V."/>
            <person name="Espinosa-Alvarez O."/>
            <person name="Ortiz P.A."/>
            <person name="Costa-Martins A.G."/>
            <person name="Teixeira M.M."/>
            <person name="Buck G.A."/>
        </authorList>
    </citation>
    <scope>NUCLEOTIDE SEQUENCE [LARGE SCALE GENOMIC DNA]</scope>
    <source>
        <strain evidence="2 3">AM80</strain>
    </source>
</reference>
<dbReference type="VEuPathDB" id="TriTrypDB:TRSC58_01064"/>
<keyword evidence="3" id="KW-1185">Reference proteome</keyword>
<sequence>MPLTPNDDIVEISRRCNFLRMALANAEDAFKTNPTLKYMYLCEVSEERPNPTFLCFSKGTYGSRLDLHRDYLSQRAILPIILTLPLCPWLKHINLREERLTTTLIEILCESLKNLPRIRTIDVSGNPFGSFGLQALLKLVLWRRSIVDCYVGSTQGVGSLLRRLQMACGRNYRDLAQREQEETEKEEEEEEEEEEKMGFVMGVETEQEGEASDALLT</sequence>